<dbReference type="HOGENOM" id="CLU_2135679_0_0_1"/>
<name>G0NJ96_CAEBE</name>
<protein>
    <submittedName>
        <fullName evidence="2">Uncharacterized protein</fullName>
    </submittedName>
</protein>
<feature type="compositionally biased region" description="Acidic residues" evidence="1">
    <location>
        <begin position="86"/>
        <end position="113"/>
    </location>
</feature>
<evidence type="ECO:0000313" key="3">
    <source>
        <dbReference type="Proteomes" id="UP000008068"/>
    </source>
</evidence>
<keyword evidence="3" id="KW-1185">Reference proteome</keyword>
<dbReference type="InParanoid" id="G0NJ96"/>
<accession>G0NJ96</accession>
<proteinExistence type="predicted"/>
<sequence>MAELIPLFYHDVAFDQFPELKETCIKKHFSADKSLYAKVLQKNFRNKIRAQVQVDIAKLNEQLERYLENEAQNQAPATVNSASDSSEGESDESDEDMEISEDEDSMDYDPSME</sequence>
<organism evidence="3">
    <name type="scientific">Caenorhabditis brenneri</name>
    <name type="common">Nematode worm</name>
    <dbReference type="NCBI Taxonomy" id="135651"/>
    <lineage>
        <taxon>Eukaryota</taxon>
        <taxon>Metazoa</taxon>
        <taxon>Ecdysozoa</taxon>
        <taxon>Nematoda</taxon>
        <taxon>Chromadorea</taxon>
        <taxon>Rhabditida</taxon>
        <taxon>Rhabditina</taxon>
        <taxon>Rhabditomorpha</taxon>
        <taxon>Rhabditoidea</taxon>
        <taxon>Rhabditidae</taxon>
        <taxon>Peloderinae</taxon>
        <taxon>Caenorhabditis</taxon>
    </lineage>
</organism>
<feature type="region of interest" description="Disordered" evidence="1">
    <location>
        <begin position="67"/>
        <end position="113"/>
    </location>
</feature>
<dbReference type="EMBL" id="GL379894">
    <property type="protein sequence ID" value="EGT32184.1"/>
    <property type="molecule type" value="Genomic_DNA"/>
</dbReference>
<feature type="compositionally biased region" description="Polar residues" evidence="1">
    <location>
        <begin position="70"/>
        <end position="82"/>
    </location>
</feature>
<reference evidence="3" key="1">
    <citation type="submission" date="2011-07" db="EMBL/GenBank/DDBJ databases">
        <authorList>
            <consortium name="Caenorhabditis brenneri Sequencing and Analysis Consortium"/>
            <person name="Wilson R.K."/>
        </authorList>
    </citation>
    <scope>NUCLEOTIDE SEQUENCE [LARGE SCALE GENOMIC DNA]</scope>
    <source>
        <strain evidence="3">PB2801</strain>
    </source>
</reference>
<gene>
    <name evidence="2" type="ORF">CAEBREN_07937</name>
</gene>
<evidence type="ECO:0000313" key="2">
    <source>
        <dbReference type="EMBL" id="EGT32184.1"/>
    </source>
</evidence>
<evidence type="ECO:0000256" key="1">
    <source>
        <dbReference type="SAM" id="MobiDB-lite"/>
    </source>
</evidence>
<dbReference type="AlphaFoldDB" id="G0NJ96"/>
<dbReference type="Proteomes" id="UP000008068">
    <property type="component" value="Unassembled WGS sequence"/>
</dbReference>